<gene>
    <name evidence="2" type="ORF">L228DRAFT_26818</name>
</gene>
<keyword evidence="1" id="KW-0472">Membrane</keyword>
<evidence type="ECO:0000256" key="1">
    <source>
        <dbReference type="SAM" id="Phobius"/>
    </source>
</evidence>
<reference evidence="2 3" key="1">
    <citation type="journal article" date="2016" name="Fungal Biol.">
        <title>The genome of Xylona heveae provides a window into fungal endophytism.</title>
        <authorList>
            <person name="Gazis R."/>
            <person name="Kuo A."/>
            <person name="Riley R."/>
            <person name="LaButti K."/>
            <person name="Lipzen A."/>
            <person name="Lin J."/>
            <person name="Amirebrahimi M."/>
            <person name="Hesse C.N."/>
            <person name="Spatafora J.W."/>
            <person name="Henrissat B."/>
            <person name="Hainaut M."/>
            <person name="Grigoriev I.V."/>
            <person name="Hibbett D.S."/>
        </authorList>
    </citation>
    <scope>NUCLEOTIDE SEQUENCE [LARGE SCALE GENOMIC DNA]</scope>
    <source>
        <strain evidence="2 3">TC161</strain>
    </source>
</reference>
<sequence>MFSYVSYSRSSPSFYPLPLSRFPLLASPIFLHNTNLPNGMLHFFLGISFITVMRMKSIILVCSEVYADRVYRHDMVVMRIAFYHHS</sequence>
<dbReference type="AlphaFoldDB" id="A0A165AF58"/>
<dbReference type="Proteomes" id="UP000076632">
    <property type="component" value="Unassembled WGS sequence"/>
</dbReference>
<dbReference type="InParanoid" id="A0A165AF58"/>
<dbReference type="EMBL" id="KV407463">
    <property type="protein sequence ID" value="KZF20375.1"/>
    <property type="molecule type" value="Genomic_DNA"/>
</dbReference>
<keyword evidence="1" id="KW-1133">Transmembrane helix</keyword>
<keyword evidence="3" id="KW-1185">Reference proteome</keyword>
<name>A0A165AF58_XYLHT</name>
<feature type="transmembrane region" description="Helical" evidence="1">
    <location>
        <begin position="40"/>
        <end position="62"/>
    </location>
</feature>
<protein>
    <submittedName>
        <fullName evidence="2">Uncharacterized protein</fullName>
    </submittedName>
</protein>
<accession>A0A165AF58</accession>
<dbReference type="RefSeq" id="XP_018185930.1">
    <property type="nucleotide sequence ID" value="XM_018335089.1"/>
</dbReference>
<proteinExistence type="predicted"/>
<evidence type="ECO:0000313" key="2">
    <source>
        <dbReference type="EMBL" id="KZF20375.1"/>
    </source>
</evidence>
<evidence type="ECO:0000313" key="3">
    <source>
        <dbReference type="Proteomes" id="UP000076632"/>
    </source>
</evidence>
<dbReference type="GeneID" id="28900226"/>
<organism evidence="2 3">
    <name type="scientific">Xylona heveae (strain CBS 132557 / TC161)</name>
    <dbReference type="NCBI Taxonomy" id="1328760"/>
    <lineage>
        <taxon>Eukaryota</taxon>
        <taxon>Fungi</taxon>
        <taxon>Dikarya</taxon>
        <taxon>Ascomycota</taxon>
        <taxon>Pezizomycotina</taxon>
        <taxon>Xylonomycetes</taxon>
        <taxon>Xylonales</taxon>
        <taxon>Xylonaceae</taxon>
        <taxon>Xylona</taxon>
    </lineage>
</organism>
<keyword evidence="1" id="KW-0812">Transmembrane</keyword>